<dbReference type="InterPro" id="IPR036249">
    <property type="entry name" value="Thioredoxin-like_sf"/>
</dbReference>
<dbReference type="Gene3D" id="3.40.30.10">
    <property type="entry name" value="Glutaredoxin"/>
    <property type="match status" value="1"/>
</dbReference>
<evidence type="ECO:0000313" key="2">
    <source>
        <dbReference type="EMBL" id="MCO6159321.1"/>
    </source>
</evidence>
<dbReference type="InterPro" id="IPR036282">
    <property type="entry name" value="Glutathione-S-Trfase_C_sf"/>
</dbReference>
<evidence type="ECO:0000313" key="3">
    <source>
        <dbReference type="Proteomes" id="UP001523401"/>
    </source>
</evidence>
<feature type="domain" description="GST N-terminal" evidence="1">
    <location>
        <begin position="2"/>
        <end position="82"/>
    </location>
</feature>
<dbReference type="CDD" id="cd03194">
    <property type="entry name" value="GST_C_3"/>
    <property type="match status" value="1"/>
</dbReference>
<sequence length="219" mass="24404">MDRLVIGTRRYSSWSLRGWLAVRAAGLDVQDEVIALQGAGQTSEIHALSSNGLVPFLEHQGAQIWESLAICDYCAEFAPALWPENRIARAMARSISAEMHAGFRALRQALPMNLGRERRPRNTMSDEVAADIARVDRIWTEARERFGAGGDLLFGAEMTIPDIMFAPVVSRFTSYAIALSPAAEAYRLAMLSQPLMQEWARLAAAEPEAWHLERYETVV</sequence>
<keyword evidence="3" id="KW-1185">Reference proteome</keyword>
<accession>A0ABT1CEZ8</accession>
<dbReference type="InterPro" id="IPR004045">
    <property type="entry name" value="Glutathione_S-Trfase_N"/>
</dbReference>
<gene>
    <name evidence="2" type="ORF">NF685_04655</name>
</gene>
<organism evidence="2 3">
    <name type="scientific">Asaia lannensis NBRC 102526</name>
    <dbReference type="NCBI Taxonomy" id="1307926"/>
    <lineage>
        <taxon>Bacteria</taxon>
        <taxon>Pseudomonadati</taxon>
        <taxon>Pseudomonadota</taxon>
        <taxon>Alphaproteobacteria</taxon>
        <taxon>Acetobacterales</taxon>
        <taxon>Acetobacteraceae</taxon>
        <taxon>Asaia</taxon>
    </lineage>
</organism>
<dbReference type="RefSeq" id="WP_252848767.1">
    <property type="nucleotide sequence ID" value="NZ_BAPW01000012.1"/>
</dbReference>
<name>A0ABT1CEZ8_9PROT</name>
<dbReference type="SUPFAM" id="SSF52833">
    <property type="entry name" value="Thioredoxin-like"/>
    <property type="match status" value="1"/>
</dbReference>
<dbReference type="PROSITE" id="PS50404">
    <property type="entry name" value="GST_NTER"/>
    <property type="match status" value="1"/>
</dbReference>
<dbReference type="PANTHER" id="PTHR42673">
    <property type="entry name" value="MALEYLACETOACETATE ISOMERASE"/>
    <property type="match status" value="1"/>
</dbReference>
<proteinExistence type="predicted"/>
<dbReference type="Proteomes" id="UP001523401">
    <property type="component" value="Unassembled WGS sequence"/>
</dbReference>
<dbReference type="SUPFAM" id="SSF47616">
    <property type="entry name" value="GST C-terminal domain-like"/>
    <property type="match status" value="1"/>
</dbReference>
<dbReference type="Gene3D" id="1.20.1050.10">
    <property type="match status" value="1"/>
</dbReference>
<dbReference type="PANTHER" id="PTHR42673:SF4">
    <property type="entry name" value="MALEYLACETOACETATE ISOMERASE"/>
    <property type="match status" value="1"/>
</dbReference>
<evidence type="ECO:0000259" key="1">
    <source>
        <dbReference type="PROSITE" id="PS50404"/>
    </source>
</evidence>
<reference evidence="2 3" key="1">
    <citation type="submission" date="2022-06" db="EMBL/GenBank/DDBJ databases">
        <title>Whole-genome of Asaia lannensis strain LMG 27011T.</title>
        <authorList>
            <person name="Sombolestani A."/>
        </authorList>
    </citation>
    <scope>NUCLEOTIDE SEQUENCE [LARGE SCALE GENOMIC DNA]</scope>
    <source>
        <strain evidence="2 3">NBRC 102526</strain>
    </source>
</reference>
<protein>
    <submittedName>
        <fullName evidence="2">Glutathione S-transferase</fullName>
    </submittedName>
</protein>
<dbReference type="EMBL" id="JAMXQU010000002">
    <property type="protein sequence ID" value="MCO6159321.1"/>
    <property type="molecule type" value="Genomic_DNA"/>
</dbReference>
<dbReference type="Pfam" id="PF13409">
    <property type="entry name" value="GST_N_2"/>
    <property type="match status" value="1"/>
</dbReference>
<comment type="caution">
    <text evidence="2">The sequence shown here is derived from an EMBL/GenBank/DDBJ whole genome shotgun (WGS) entry which is preliminary data.</text>
</comment>